<evidence type="ECO:0000256" key="4">
    <source>
        <dbReference type="ARBA" id="ARBA00022989"/>
    </source>
</evidence>
<evidence type="ECO:0000259" key="9">
    <source>
        <dbReference type="Pfam" id="PF05041"/>
    </source>
</evidence>
<feature type="domain" description="Pecanex C-terminal" evidence="9">
    <location>
        <begin position="299"/>
        <end position="525"/>
    </location>
</feature>
<evidence type="ECO:0000256" key="3">
    <source>
        <dbReference type="ARBA" id="ARBA00022692"/>
    </source>
</evidence>
<keyword evidence="10" id="KW-1185">Reference proteome</keyword>
<evidence type="ECO:0000256" key="8">
    <source>
        <dbReference type="SAM" id="SignalP"/>
    </source>
</evidence>
<keyword evidence="8" id="KW-0732">Signal</keyword>
<evidence type="ECO:0000256" key="7">
    <source>
        <dbReference type="SAM" id="MobiDB-lite"/>
    </source>
</evidence>
<dbReference type="PANTHER" id="PTHR12372:SF7">
    <property type="entry name" value="PROTEIN PECANEX"/>
    <property type="match status" value="1"/>
</dbReference>
<dbReference type="RefSeq" id="XP_022254498.1">
    <property type="nucleotide sequence ID" value="XM_022398790.1"/>
</dbReference>
<gene>
    <name evidence="11" type="primary">LOC106470183</name>
</gene>
<feature type="chain" id="PRO_5046688614" description="Pecanex-like protein" evidence="8">
    <location>
        <begin position="19"/>
        <end position="718"/>
    </location>
</feature>
<evidence type="ECO:0000256" key="6">
    <source>
        <dbReference type="RuleBase" id="RU367089"/>
    </source>
</evidence>
<keyword evidence="4" id="KW-1133">Transmembrane helix</keyword>
<dbReference type="Pfam" id="PF05041">
    <property type="entry name" value="Pecanex_C"/>
    <property type="match status" value="1"/>
</dbReference>
<evidence type="ECO:0000256" key="2">
    <source>
        <dbReference type="ARBA" id="ARBA00010170"/>
    </source>
</evidence>
<name>A0ABM1TF42_LIMPO</name>
<dbReference type="InterPro" id="IPR007735">
    <property type="entry name" value="Pecanex_C"/>
</dbReference>
<protein>
    <recommendedName>
        <fullName evidence="6">Pecanex-like protein</fullName>
    </recommendedName>
</protein>
<sequence length="718" mass="79958">MLFLQAALSSLLSTPLSPFLGSAVFFTSYVRPVKFWERDYNTKRVDHSNTRLSSQLERNPGADDNNLNSIFYEHLTRSLQHSLFGDLALGRWGVVSQGDCFVLASDNLNCLVHVIELGNGLVTFQVRGLEFRGTYCQQREVEAINEGVEEDEGCCCCEPGHLPHVLSMNAAFNLRWLAWEVSATKYVLEGYSISENSAVSMLQVYDLRKALITYYVKSMIYYTIASLWLEDWLQSEVLQEAFHSTLDKNYADLDPIFNFNIDEDYDFRVSGISRYSFCNIYLEWIQFCASKKEKVQALDTHKDSVLVSLCFALSLLGRRTLSAVSHHSFSSVDFLLYGLHALFKGDFRITSLRDEWVFQDMELLRKVVAPSIRMALKLHHDHFLSADEYDDSATLYNAISTYEKTLVISHEADPTWRNAVLSGVPSLLALRHVFDDGADEYKIIMLNKRHLCFRVIKVNRECVRGLWAGQQQELVYLRNRNPERGSIQNAKQALRNIINSSCDQPIGYPIYVSSLTTSYAETNEQLCQVVGGPVSFGTFKNAVVQLWNRLRTRCGEGCSSGGTAVQDDGGFERFSVFYGTNVVESAPQTQFSHSSVQSGSHSGDAASELGGQSTGRGSAASSIGRCSTFSSLGQNSASLTRTSLSNVAVFSAPLGKTGNPNLVTHSSFRAFPTELAKLARTYEQHSSDLPSQSGYVTGIGIDGQSQQLNDSLGQDSIV</sequence>
<feature type="region of interest" description="Disordered" evidence="7">
    <location>
        <begin position="589"/>
        <end position="619"/>
    </location>
</feature>
<accession>A0ABM1TF42</accession>
<comment type="similarity">
    <text evidence="2 6">Belongs to the pecanex family.</text>
</comment>
<dbReference type="PANTHER" id="PTHR12372">
    <property type="entry name" value="PECANEX"/>
    <property type="match status" value="1"/>
</dbReference>
<reference evidence="11" key="1">
    <citation type="submission" date="2025-08" db="UniProtKB">
        <authorList>
            <consortium name="RefSeq"/>
        </authorList>
    </citation>
    <scope>IDENTIFICATION</scope>
    <source>
        <tissue evidence="11">Muscle</tissue>
    </source>
</reference>
<feature type="signal peptide" evidence="8">
    <location>
        <begin position="1"/>
        <end position="18"/>
    </location>
</feature>
<keyword evidence="5" id="KW-0472">Membrane</keyword>
<evidence type="ECO:0000256" key="1">
    <source>
        <dbReference type="ARBA" id="ARBA00004141"/>
    </source>
</evidence>
<comment type="subcellular location">
    <subcellularLocation>
        <location evidence="1 6">Membrane</location>
        <topology evidence="1 6">Multi-pass membrane protein</topology>
    </subcellularLocation>
</comment>
<dbReference type="GeneID" id="106470183"/>
<dbReference type="Proteomes" id="UP000694941">
    <property type="component" value="Unplaced"/>
</dbReference>
<proteinExistence type="inferred from homology"/>
<keyword evidence="3" id="KW-0812">Transmembrane</keyword>
<evidence type="ECO:0000256" key="5">
    <source>
        <dbReference type="ARBA" id="ARBA00023136"/>
    </source>
</evidence>
<organism evidence="10 11">
    <name type="scientific">Limulus polyphemus</name>
    <name type="common">Atlantic horseshoe crab</name>
    <dbReference type="NCBI Taxonomy" id="6850"/>
    <lineage>
        <taxon>Eukaryota</taxon>
        <taxon>Metazoa</taxon>
        <taxon>Ecdysozoa</taxon>
        <taxon>Arthropoda</taxon>
        <taxon>Chelicerata</taxon>
        <taxon>Merostomata</taxon>
        <taxon>Xiphosura</taxon>
        <taxon>Limulidae</taxon>
        <taxon>Limulus</taxon>
    </lineage>
</organism>
<dbReference type="InterPro" id="IPR039797">
    <property type="entry name" value="Pecanex"/>
</dbReference>
<evidence type="ECO:0000313" key="10">
    <source>
        <dbReference type="Proteomes" id="UP000694941"/>
    </source>
</evidence>
<feature type="compositionally biased region" description="Low complexity" evidence="7">
    <location>
        <begin position="592"/>
        <end position="603"/>
    </location>
</feature>
<evidence type="ECO:0000313" key="11">
    <source>
        <dbReference type="RefSeq" id="XP_022254498.1"/>
    </source>
</evidence>